<feature type="compositionally biased region" description="Low complexity" evidence="1">
    <location>
        <begin position="40"/>
        <end position="61"/>
    </location>
</feature>
<accession>K0R7S6</accession>
<proteinExistence type="predicted"/>
<dbReference type="Proteomes" id="UP000266841">
    <property type="component" value="Unassembled WGS sequence"/>
</dbReference>
<organism evidence="2 3">
    <name type="scientific">Thalassiosira oceanica</name>
    <name type="common">Marine diatom</name>
    <dbReference type="NCBI Taxonomy" id="159749"/>
    <lineage>
        <taxon>Eukaryota</taxon>
        <taxon>Sar</taxon>
        <taxon>Stramenopiles</taxon>
        <taxon>Ochrophyta</taxon>
        <taxon>Bacillariophyta</taxon>
        <taxon>Coscinodiscophyceae</taxon>
        <taxon>Thalassiosirophycidae</taxon>
        <taxon>Thalassiosirales</taxon>
        <taxon>Thalassiosiraceae</taxon>
        <taxon>Thalassiosira</taxon>
    </lineage>
</organism>
<evidence type="ECO:0000313" key="2">
    <source>
        <dbReference type="EMBL" id="EJK44746.1"/>
    </source>
</evidence>
<gene>
    <name evidence="2" type="ORF">THAOC_36692</name>
</gene>
<evidence type="ECO:0000313" key="3">
    <source>
        <dbReference type="Proteomes" id="UP000266841"/>
    </source>
</evidence>
<keyword evidence="3" id="KW-1185">Reference proteome</keyword>
<feature type="compositionally biased region" description="Polar residues" evidence="1">
    <location>
        <begin position="1"/>
        <end position="11"/>
    </location>
</feature>
<evidence type="ECO:0000256" key="1">
    <source>
        <dbReference type="SAM" id="MobiDB-lite"/>
    </source>
</evidence>
<protein>
    <submittedName>
        <fullName evidence="2">Uncharacterized protein</fullName>
    </submittedName>
</protein>
<feature type="non-terminal residue" evidence="2">
    <location>
        <position position="61"/>
    </location>
</feature>
<sequence length="61" mass="5942">MSSSARPTRNARSVPDPTHRSEAPEADTIGLDGPAPPGGALPASASTAVSSVSDGSAVVID</sequence>
<dbReference type="AlphaFoldDB" id="K0R7S6"/>
<dbReference type="EMBL" id="AGNL01049284">
    <property type="protein sequence ID" value="EJK44746.1"/>
    <property type="molecule type" value="Genomic_DNA"/>
</dbReference>
<comment type="caution">
    <text evidence="2">The sequence shown here is derived from an EMBL/GenBank/DDBJ whole genome shotgun (WGS) entry which is preliminary data.</text>
</comment>
<feature type="region of interest" description="Disordered" evidence="1">
    <location>
        <begin position="1"/>
        <end position="61"/>
    </location>
</feature>
<name>K0R7S6_THAOC</name>
<reference evidence="2 3" key="1">
    <citation type="journal article" date="2012" name="Genome Biol.">
        <title>Genome and low-iron response of an oceanic diatom adapted to chronic iron limitation.</title>
        <authorList>
            <person name="Lommer M."/>
            <person name="Specht M."/>
            <person name="Roy A.S."/>
            <person name="Kraemer L."/>
            <person name="Andreson R."/>
            <person name="Gutowska M.A."/>
            <person name="Wolf J."/>
            <person name="Bergner S.V."/>
            <person name="Schilhabel M.B."/>
            <person name="Klostermeier U.C."/>
            <person name="Beiko R.G."/>
            <person name="Rosenstiel P."/>
            <person name="Hippler M."/>
            <person name="Laroche J."/>
        </authorList>
    </citation>
    <scope>NUCLEOTIDE SEQUENCE [LARGE SCALE GENOMIC DNA]</scope>
    <source>
        <strain evidence="2 3">CCMP1005</strain>
    </source>
</reference>